<reference evidence="1 2" key="1">
    <citation type="journal article" date="2013" name="ISME J.">
        <title>Comparative genomics of pathogenic lineages of Vibrio nigripulchritudo identifies virulence-associated traits.</title>
        <authorList>
            <person name="Goudenege D."/>
            <person name="Labreuche Y."/>
            <person name="Krin E."/>
            <person name="Ansquer D."/>
            <person name="Mangenot S."/>
            <person name="Calteau A."/>
            <person name="Medigue C."/>
            <person name="Mazel D."/>
            <person name="Polz M.F."/>
            <person name="Le Roux F."/>
        </authorList>
    </citation>
    <scope>NUCLEOTIDE SEQUENCE [LARGE SCALE GENOMIC DNA]</scope>
    <source>
        <strain evidence="1 2">SOn1</strain>
    </source>
</reference>
<dbReference type="RefSeq" id="WP_022613210.1">
    <property type="nucleotide sequence ID" value="NZ_LK391965.1"/>
</dbReference>
<organism evidence="1 2">
    <name type="scientific">Vibrio nigripulchritudo SOn1</name>
    <dbReference type="NCBI Taxonomy" id="1238450"/>
    <lineage>
        <taxon>Bacteria</taxon>
        <taxon>Pseudomonadati</taxon>
        <taxon>Pseudomonadota</taxon>
        <taxon>Gammaproteobacteria</taxon>
        <taxon>Vibrionales</taxon>
        <taxon>Vibrionaceae</taxon>
        <taxon>Vibrio</taxon>
    </lineage>
</organism>
<proteinExistence type="predicted"/>
<accession>A0AAV2VW80</accession>
<dbReference type="EMBL" id="CAOF01000163">
    <property type="protein sequence ID" value="CCO48884.1"/>
    <property type="molecule type" value="Genomic_DNA"/>
</dbReference>
<dbReference type="Proteomes" id="UP000018211">
    <property type="component" value="Unassembled WGS sequence"/>
</dbReference>
<evidence type="ECO:0000313" key="1">
    <source>
        <dbReference type="EMBL" id="CCO48884.1"/>
    </source>
</evidence>
<gene>
    <name evidence="1" type="ORF">VIBNISOn1_690002</name>
</gene>
<protein>
    <submittedName>
        <fullName evidence="1">Uncharacterized protein</fullName>
    </submittedName>
</protein>
<dbReference type="AlphaFoldDB" id="A0AAV2VW80"/>
<comment type="caution">
    <text evidence="1">The sequence shown here is derived from an EMBL/GenBank/DDBJ whole genome shotgun (WGS) entry which is preliminary data.</text>
</comment>
<name>A0AAV2VW80_9VIBR</name>
<sequence length="104" mass="11689">MSEQYFSIQLTSGVLPRFLLYTDIARNGREFVAVSSDIKEVDFYTKQEAQEQLSKINSAWPLAKIIPVTPECSSCLSTKGVTNYSNQHLCESCADLLVYTCPEK</sequence>
<evidence type="ECO:0000313" key="2">
    <source>
        <dbReference type="Proteomes" id="UP000018211"/>
    </source>
</evidence>